<evidence type="ECO:0000256" key="1">
    <source>
        <dbReference type="ARBA" id="ARBA00009884"/>
    </source>
</evidence>
<comment type="caution">
    <text evidence="2">The sequence shown here is derived from an EMBL/GenBank/DDBJ whole genome shotgun (WGS) entry which is preliminary data.</text>
</comment>
<dbReference type="EMBL" id="JAVRJZ010000018">
    <property type="protein sequence ID" value="KAK2708307.1"/>
    <property type="molecule type" value="Genomic_DNA"/>
</dbReference>
<name>A0AA88HNZ8_ARTSF</name>
<protein>
    <submittedName>
        <fullName evidence="2">Uncharacterized protein</fullName>
    </submittedName>
</protein>
<dbReference type="SUPFAM" id="SSF56815">
    <property type="entry name" value="Sec1/munc18-like (SM) proteins"/>
    <property type="match status" value="1"/>
</dbReference>
<gene>
    <name evidence="2" type="ORF">QYM36_014047</name>
</gene>
<organism evidence="2 3">
    <name type="scientific">Artemia franciscana</name>
    <name type="common">Brine shrimp</name>
    <name type="synonym">Artemia sanfranciscana</name>
    <dbReference type="NCBI Taxonomy" id="6661"/>
    <lineage>
        <taxon>Eukaryota</taxon>
        <taxon>Metazoa</taxon>
        <taxon>Ecdysozoa</taxon>
        <taxon>Arthropoda</taxon>
        <taxon>Crustacea</taxon>
        <taxon>Branchiopoda</taxon>
        <taxon>Anostraca</taxon>
        <taxon>Artemiidae</taxon>
        <taxon>Artemia</taxon>
    </lineage>
</organism>
<dbReference type="Pfam" id="PF00995">
    <property type="entry name" value="Sec1"/>
    <property type="match status" value="1"/>
</dbReference>
<evidence type="ECO:0000313" key="3">
    <source>
        <dbReference type="Proteomes" id="UP001187531"/>
    </source>
</evidence>
<dbReference type="Proteomes" id="UP001187531">
    <property type="component" value="Unassembled WGS sequence"/>
</dbReference>
<comment type="similarity">
    <text evidence="1">Belongs to the STXBP/unc-18/SEC1 family.</text>
</comment>
<dbReference type="Gene3D" id="3.40.50.1910">
    <property type="match status" value="1"/>
</dbReference>
<dbReference type="InterPro" id="IPR001619">
    <property type="entry name" value="Sec1-like"/>
</dbReference>
<keyword evidence="3" id="KW-1185">Reference proteome</keyword>
<proteinExistence type="inferred from homology"/>
<accession>A0AA88HNZ8</accession>
<reference evidence="2" key="1">
    <citation type="submission" date="2023-07" db="EMBL/GenBank/DDBJ databases">
        <title>Chromosome-level genome assembly of Artemia franciscana.</title>
        <authorList>
            <person name="Jo E."/>
        </authorList>
    </citation>
    <scope>NUCLEOTIDE SEQUENCE</scope>
    <source>
        <tissue evidence="2">Whole body</tissue>
    </source>
</reference>
<evidence type="ECO:0000313" key="2">
    <source>
        <dbReference type="EMBL" id="KAK2708307.1"/>
    </source>
</evidence>
<sequence length="98" mass="11168">MSRWTPIIKDVMEDAIDNKLDEEHFPYLAGAPASTGARGITINTRKGQWHKDRSQQNMKDVLRLIVFIVGGATFSEIRCAYEVTKAKEFLKNLKQLSE</sequence>
<dbReference type="AlphaFoldDB" id="A0AA88HNZ8"/>
<dbReference type="InterPro" id="IPR027482">
    <property type="entry name" value="Sec1-like_dom2"/>
</dbReference>
<dbReference type="InterPro" id="IPR036045">
    <property type="entry name" value="Sec1-like_sf"/>
</dbReference>
<dbReference type="PANTHER" id="PTHR11679">
    <property type="entry name" value="VESICLE PROTEIN SORTING-ASSOCIATED"/>
    <property type="match status" value="1"/>
</dbReference>
<dbReference type="GO" id="GO:0016192">
    <property type="term" value="P:vesicle-mediated transport"/>
    <property type="evidence" value="ECO:0007669"/>
    <property type="project" value="InterPro"/>
</dbReference>